<accession>A0A3S4U2B4</accession>
<evidence type="ECO:0000259" key="2">
    <source>
        <dbReference type="PROSITE" id="PS51704"/>
    </source>
</evidence>
<dbReference type="PROSITE" id="PS51704">
    <property type="entry name" value="GP_PDE"/>
    <property type="match status" value="1"/>
</dbReference>
<name>A0A3S4U2B4_MYCAU</name>
<keyword evidence="1" id="KW-0732">Signal</keyword>
<feature type="domain" description="GP-PDE" evidence="2">
    <location>
        <begin position="33"/>
        <end position="313"/>
    </location>
</feature>
<evidence type="ECO:0000256" key="1">
    <source>
        <dbReference type="SAM" id="SignalP"/>
    </source>
</evidence>
<dbReference type="Proteomes" id="UP000279306">
    <property type="component" value="Chromosome"/>
</dbReference>
<evidence type="ECO:0000313" key="4">
    <source>
        <dbReference type="Proteomes" id="UP000279306"/>
    </source>
</evidence>
<dbReference type="PANTHER" id="PTHR46211:SF14">
    <property type="entry name" value="GLYCEROPHOSPHODIESTER PHOSPHODIESTERASE"/>
    <property type="match status" value="1"/>
</dbReference>
<dbReference type="KEGG" id="mauu:NCTC10437_05576"/>
<dbReference type="EMBL" id="LR134356">
    <property type="protein sequence ID" value="VEG58544.1"/>
    <property type="molecule type" value="Genomic_DNA"/>
</dbReference>
<feature type="signal peptide" evidence="1">
    <location>
        <begin position="1"/>
        <end position="28"/>
    </location>
</feature>
<organism evidence="3 4">
    <name type="scientific">Mycolicibacterium aurum</name>
    <name type="common">Mycobacterium aurum</name>
    <dbReference type="NCBI Taxonomy" id="1791"/>
    <lineage>
        <taxon>Bacteria</taxon>
        <taxon>Bacillati</taxon>
        <taxon>Actinomycetota</taxon>
        <taxon>Actinomycetes</taxon>
        <taxon>Mycobacteriales</taxon>
        <taxon>Mycobacteriaceae</taxon>
        <taxon>Mycolicibacterium</taxon>
    </lineage>
</organism>
<keyword evidence="4" id="KW-1185">Reference proteome</keyword>
<dbReference type="InterPro" id="IPR030395">
    <property type="entry name" value="GP_PDE_dom"/>
</dbReference>
<dbReference type="RefSeq" id="WP_053086876.1">
    <property type="nucleotide sequence ID" value="NZ_CVQQ01000032.1"/>
</dbReference>
<evidence type="ECO:0000313" key="3">
    <source>
        <dbReference type="EMBL" id="VEG58544.1"/>
    </source>
</evidence>
<dbReference type="CDD" id="cd08567">
    <property type="entry name" value="GDPD_SpGDE_like"/>
    <property type="match status" value="1"/>
</dbReference>
<dbReference type="STRING" id="1791.GCA_001049355_05627"/>
<dbReference type="Gene3D" id="3.20.20.190">
    <property type="entry name" value="Phosphatidylinositol (PI) phosphodiesterase"/>
    <property type="match status" value="1"/>
</dbReference>
<reference evidence="3 4" key="1">
    <citation type="submission" date="2018-12" db="EMBL/GenBank/DDBJ databases">
        <authorList>
            <consortium name="Pathogen Informatics"/>
        </authorList>
    </citation>
    <scope>NUCLEOTIDE SEQUENCE [LARGE SCALE GENOMIC DNA]</scope>
    <source>
        <strain evidence="3 4">NCTC10437</strain>
    </source>
</reference>
<protein>
    <submittedName>
        <fullName evidence="3">Putative glycerophosphoryl diester phosphodiesterase (GlpQ)</fullName>
    </submittedName>
</protein>
<dbReference type="GO" id="GO:0008081">
    <property type="term" value="F:phosphoric diester hydrolase activity"/>
    <property type="evidence" value="ECO:0007669"/>
    <property type="project" value="InterPro"/>
</dbReference>
<dbReference type="OrthoDB" id="384721at2"/>
<gene>
    <name evidence="3" type="ORF">NCTC10437_05576</name>
</gene>
<dbReference type="GO" id="GO:0006629">
    <property type="term" value="P:lipid metabolic process"/>
    <property type="evidence" value="ECO:0007669"/>
    <property type="project" value="InterPro"/>
</dbReference>
<dbReference type="InterPro" id="IPR017946">
    <property type="entry name" value="PLC-like_Pdiesterase_TIM-brl"/>
</dbReference>
<sequence>MGIARKAAGLTASVALLLGLSAPVQAGAAPGEFDLQAHRGGRGETTEESLRAFAKAIELGVTTLELDIVISRDGRPMVWHDPVIQADKCTDTAPAFPGDPQFPYVGRLVHELTFDQLRTLDCGKLLATYPDAEVVANNTIAELPEVFALADPYQAPVRYNIETKIEAAEPEKSAPPEQFVDAILTAVRAAGKTDKVEVQSFDWRTLPMVRAAEPSIPLVALWDDTTFVPGSPWLNGIDPATVRDPIAAAAMVGADVLSPEYSLVDAAFVDRAHSAGRRVIPWTVNDAGAMRAQIAAGVDGLITDYPTRLREVMSELGMALPPGYHRN</sequence>
<proteinExistence type="predicted"/>
<feature type="chain" id="PRO_5018629263" evidence="1">
    <location>
        <begin position="29"/>
        <end position="327"/>
    </location>
</feature>
<dbReference type="AlphaFoldDB" id="A0A3S4U2B4"/>
<dbReference type="Pfam" id="PF03009">
    <property type="entry name" value="GDPD"/>
    <property type="match status" value="1"/>
</dbReference>
<dbReference type="SUPFAM" id="SSF51695">
    <property type="entry name" value="PLC-like phosphodiesterases"/>
    <property type="match status" value="1"/>
</dbReference>
<dbReference type="PANTHER" id="PTHR46211">
    <property type="entry name" value="GLYCEROPHOSPHORYL DIESTER PHOSPHODIESTERASE"/>
    <property type="match status" value="1"/>
</dbReference>